<dbReference type="InterPro" id="IPR025751">
    <property type="entry name" value="RsbRD_N_dom"/>
</dbReference>
<organism evidence="3 4">
    <name type="scientific">Corynebacterium kalidii</name>
    <dbReference type="NCBI Taxonomy" id="2931982"/>
    <lineage>
        <taxon>Bacteria</taxon>
        <taxon>Bacillati</taxon>
        <taxon>Actinomycetota</taxon>
        <taxon>Actinomycetes</taxon>
        <taxon>Mycobacteriales</taxon>
        <taxon>Corynebacteriaceae</taxon>
        <taxon>Corynebacterium</taxon>
    </lineage>
</organism>
<dbReference type="Proteomes" id="UP001139207">
    <property type="component" value="Unassembled WGS sequence"/>
</dbReference>
<evidence type="ECO:0000259" key="1">
    <source>
        <dbReference type="Pfam" id="PF13556"/>
    </source>
</evidence>
<protein>
    <submittedName>
        <fullName evidence="3">Helix-turn-helix domain-containing protein</fullName>
    </submittedName>
</protein>
<evidence type="ECO:0000313" key="4">
    <source>
        <dbReference type="Proteomes" id="UP001139207"/>
    </source>
</evidence>
<dbReference type="EMBL" id="JALIEA010000012">
    <property type="protein sequence ID" value="MCJ7858362.1"/>
    <property type="molecule type" value="Genomic_DNA"/>
</dbReference>
<evidence type="ECO:0000259" key="2">
    <source>
        <dbReference type="Pfam" id="PF14361"/>
    </source>
</evidence>
<sequence length="387" mass="42369">MHSDLPDGTTTAADDHLWLRLVDKLEDEVPLLVEEFLSELSSSGLYSGDLVSREDLADSAAETFVFLIDRLRSPSDAPDRHLIARRLGRLRARQGVAMQDLVDAVQLDFPVLWRRIRLHAGEEHTGVLIDHVERVHVVVDRYSFSVREEFIRETARIAQNVSLANQRHLARLFAEGTVHSDMLGDIATGLGVHADAGFELAVIPPEHVAAVRRSIADELADGTLFGHELGPTLVVLRPPDKARPLDEMIGDCAGVLFSDVPGLAGVRVTARGAVEMLRSHPELTRLHPYGELLPGAVLRHIRARLVPGFLQDEGAAIEALVRDESDHLVPTVRTYLRTGTVKGTASAMYCHRNTVVNRLNSFATATGLDVTRPGHAGIVQLLLPPAP</sequence>
<accession>A0A9X1WKX9</accession>
<feature type="domain" description="PucR C-terminal helix-turn-helix" evidence="1">
    <location>
        <begin position="328"/>
        <end position="376"/>
    </location>
</feature>
<dbReference type="InterPro" id="IPR025736">
    <property type="entry name" value="PucR_C-HTH_dom"/>
</dbReference>
<dbReference type="Gene3D" id="1.10.10.2840">
    <property type="entry name" value="PucR C-terminal helix-turn-helix domain"/>
    <property type="match status" value="1"/>
</dbReference>
<dbReference type="AlphaFoldDB" id="A0A9X1WKX9"/>
<dbReference type="InterPro" id="IPR042070">
    <property type="entry name" value="PucR_C-HTH_sf"/>
</dbReference>
<keyword evidence="4" id="KW-1185">Reference proteome</keyword>
<feature type="domain" description="RsbT co-antagonist protein RsbRD N-terminal" evidence="2">
    <location>
        <begin position="33"/>
        <end position="160"/>
    </location>
</feature>
<proteinExistence type="predicted"/>
<dbReference type="Pfam" id="PF14361">
    <property type="entry name" value="RsbRD_N"/>
    <property type="match status" value="1"/>
</dbReference>
<dbReference type="RefSeq" id="WP_244804089.1">
    <property type="nucleotide sequence ID" value="NZ_JALIEA010000012.1"/>
</dbReference>
<dbReference type="Pfam" id="PF13556">
    <property type="entry name" value="HTH_30"/>
    <property type="match status" value="1"/>
</dbReference>
<gene>
    <name evidence="3" type="ORF">MUN33_06480</name>
</gene>
<comment type="caution">
    <text evidence="3">The sequence shown here is derived from an EMBL/GenBank/DDBJ whole genome shotgun (WGS) entry which is preliminary data.</text>
</comment>
<name>A0A9X1WKX9_9CORY</name>
<evidence type="ECO:0000313" key="3">
    <source>
        <dbReference type="EMBL" id="MCJ7858362.1"/>
    </source>
</evidence>
<reference evidence="3" key="1">
    <citation type="submission" date="2022-04" db="EMBL/GenBank/DDBJ databases">
        <title>Corynebacterium kalidii LD5P10.</title>
        <authorList>
            <person name="Sun J.Q."/>
        </authorList>
    </citation>
    <scope>NUCLEOTIDE SEQUENCE</scope>
    <source>
        <strain evidence="3">LD5P10</strain>
    </source>
</reference>